<name>A0AAV4ZTE6_9HYPH</name>
<feature type="compositionally biased region" description="Basic and acidic residues" evidence="1">
    <location>
        <begin position="85"/>
        <end position="112"/>
    </location>
</feature>
<dbReference type="EMBL" id="BPQO01000027">
    <property type="protein sequence ID" value="GJD91457.1"/>
    <property type="molecule type" value="Genomic_DNA"/>
</dbReference>
<reference evidence="2" key="1">
    <citation type="journal article" date="2016" name="Front. Microbiol.">
        <title>Genome Sequence of the Piezophilic, Mesophilic Sulfate-Reducing Bacterium Desulfovibrio indicus J2T.</title>
        <authorList>
            <person name="Cao J."/>
            <person name="Maignien L."/>
            <person name="Shao Z."/>
            <person name="Alain K."/>
            <person name="Jebbar M."/>
        </authorList>
    </citation>
    <scope>NUCLEOTIDE SEQUENCE</scope>
    <source>
        <strain evidence="2">DSM 16372</strain>
    </source>
</reference>
<evidence type="ECO:0000313" key="3">
    <source>
        <dbReference type="Proteomes" id="UP001055247"/>
    </source>
</evidence>
<dbReference type="AlphaFoldDB" id="A0AAV4ZTE6"/>
<feature type="compositionally biased region" description="Basic and acidic residues" evidence="1">
    <location>
        <begin position="24"/>
        <end position="59"/>
    </location>
</feature>
<feature type="region of interest" description="Disordered" evidence="1">
    <location>
        <begin position="1"/>
        <end position="113"/>
    </location>
</feature>
<dbReference type="RefSeq" id="WP_238231503.1">
    <property type="nucleotide sequence ID" value="NZ_BPQO01000027.1"/>
</dbReference>
<sequence length="263" mass="27517">MIRTNQPPHPPSTAEKPAGYPGDTRQDPRRDPFHPRDSRERALRDGLGRDSLGREDRSGTGEGFGRSLAFGERMRDAMGDAMGDTGRDPGRDPGQGEERGDGREHRREDEPRLLAGVEPEPVAALFGAAPPAAAAPAREALTAGPGTADLVARLSERLEAAIRAELSAGAGQTLSLRVPLDGLVPGLAAVTVALTPTGLDVTLVRAAGLAPADLAEAARDLAHRLRGRFGGRGVRVLERTEAAEPRAGDALAAIGRLLGRADP</sequence>
<dbReference type="Proteomes" id="UP001055247">
    <property type="component" value="Unassembled WGS sequence"/>
</dbReference>
<gene>
    <name evidence="2" type="ORF">BHAOGJBA_5005</name>
</gene>
<accession>A0AAV4ZTE6</accession>
<evidence type="ECO:0000313" key="2">
    <source>
        <dbReference type="EMBL" id="GJD91457.1"/>
    </source>
</evidence>
<organism evidence="2 3">
    <name type="scientific">Methylobacterium hispanicum</name>
    <dbReference type="NCBI Taxonomy" id="270350"/>
    <lineage>
        <taxon>Bacteria</taxon>
        <taxon>Pseudomonadati</taxon>
        <taxon>Pseudomonadota</taxon>
        <taxon>Alphaproteobacteria</taxon>
        <taxon>Hyphomicrobiales</taxon>
        <taxon>Methylobacteriaceae</taxon>
        <taxon>Methylobacterium</taxon>
    </lineage>
</organism>
<keyword evidence="3" id="KW-1185">Reference proteome</keyword>
<reference evidence="2" key="2">
    <citation type="submission" date="2021-08" db="EMBL/GenBank/DDBJ databases">
        <authorList>
            <person name="Tani A."/>
            <person name="Ola A."/>
            <person name="Ogura Y."/>
            <person name="Katsura K."/>
            <person name="Hayashi T."/>
        </authorList>
    </citation>
    <scope>NUCLEOTIDE SEQUENCE</scope>
    <source>
        <strain evidence="2">DSM 16372</strain>
    </source>
</reference>
<evidence type="ECO:0008006" key="4">
    <source>
        <dbReference type="Google" id="ProtNLM"/>
    </source>
</evidence>
<comment type="caution">
    <text evidence="2">The sequence shown here is derived from an EMBL/GenBank/DDBJ whole genome shotgun (WGS) entry which is preliminary data.</text>
</comment>
<protein>
    <recommendedName>
        <fullName evidence="4">Flagellar hook-length control protein-like C-terminal domain-containing protein</fullName>
    </recommendedName>
</protein>
<evidence type="ECO:0000256" key="1">
    <source>
        <dbReference type="SAM" id="MobiDB-lite"/>
    </source>
</evidence>
<proteinExistence type="predicted"/>